<dbReference type="EMBL" id="BAAAPB010000008">
    <property type="protein sequence ID" value="GAA1976668.1"/>
    <property type="molecule type" value="Genomic_DNA"/>
</dbReference>
<proteinExistence type="predicted"/>
<protein>
    <submittedName>
        <fullName evidence="2">Uncharacterized protein</fullName>
    </submittedName>
</protein>
<evidence type="ECO:0000313" key="3">
    <source>
        <dbReference type="Proteomes" id="UP001500571"/>
    </source>
</evidence>
<evidence type="ECO:0000313" key="2">
    <source>
        <dbReference type="EMBL" id="GAA1976668.1"/>
    </source>
</evidence>
<name>A0ABN2RYL6_9ACTN</name>
<keyword evidence="3" id="KW-1185">Reference proteome</keyword>
<feature type="transmembrane region" description="Helical" evidence="1">
    <location>
        <begin position="126"/>
        <end position="146"/>
    </location>
</feature>
<accession>A0ABN2RYL6</accession>
<feature type="transmembrane region" description="Helical" evidence="1">
    <location>
        <begin position="68"/>
        <end position="89"/>
    </location>
</feature>
<comment type="caution">
    <text evidence="2">The sequence shown here is derived from an EMBL/GenBank/DDBJ whole genome shotgun (WGS) entry which is preliminary data.</text>
</comment>
<evidence type="ECO:0000256" key="1">
    <source>
        <dbReference type="SAM" id="Phobius"/>
    </source>
</evidence>
<gene>
    <name evidence="2" type="ORF">GCM10009798_42330</name>
</gene>
<feature type="transmembrane region" description="Helical" evidence="1">
    <location>
        <begin position="158"/>
        <end position="177"/>
    </location>
</feature>
<sequence>MAQERESTSWDRWYAVATSFVAPATFVGALLFYFGYVSSRAEFSYFGVDVDTLGLGTRDYVMRSPQALLVPAILLLLVGGLTAALLAGLRSGRVGSRAVRWLRRAGWALCAAGLLLVFGYAGLGDWTWYALVTPLVIAAGAALLAITGRHRGDPLSVVVLLVLVGAVSTFWATATLAQLTGRGIAESTARHLEDLPAVVLDTRESLYLRDEVTQQQLLLPAGATAAPTGQTFVYRYYGLRLLAQSGDLMFLVPERWDPSDSTLVFDISDVRVKFRFVNQRP</sequence>
<keyword evidence="1" id="KW-0812">Transmembrane</keyword>
<feature type="transmembrane region" description="Helical" evidence="1">
    <location>
        <begin position="12"/>
        <end position="36"/>
    </location>
</feature>
<dbReference type="Proteomes" id="UP001500571">
    <property type="component" value="Unassembled WGS sequence"/>
</dbReference>
<feature type="transmembrane region" description="Helical" evidence="1">
    <location>
        <begin position="101"/>
        <end position="120"/>
    </location>
</feature>
<reference evidence="2 3" key="1">
    <citation type="journal article" date="2019" name="Int. J. Syst. Evol. Microbiol.">
        <title>The Global Catalogue of Microorganisms (GCM) 10K type strain sequencing project: providing services to taxonomists for standard genome sequencing and annotation.</title>
        <authorList>
            <consortium name="The Broad Institute Genomics Platform"/>
            <consortium name="The Broad Institute Genome Sequencing Center for Infectious Disease"/>
            <person name="Wu L."/>
            <person name="Ma J."/>
        </authorList>
    </citation>
    <scope>NUCLEOTIDE SEQUENCE [LARGE SCALE GENOMIC DNA]</scope>
    <source>
        <strain evidence="2 3">JCM 15309</strain>
    </source>
</reference>
<organism evidence="2 3">
    <name type="scientific">Nocardioides panacihumi</name>
    <dbReference type="NCBI Taxonomy" id="400774"/>
    <lineage>
        <taxon>Bacteria</taxon>
        <taxon>Bacillati</taxon>
        <taxon>Actinomycetota</taxon>
        <taxon>Actinomycetes</taxon>
        <taxon>Propionibacteriales</taxon>
        <taxon>Nocardioidaceae</taxon>
        <taxon>Nocardioides</taxon>
    </lineage>
</organism>
<keyword evidence="1" id="KW-1133">Transmembrane helix</keyword>
<keyword evidence="1" id="KW-0472">Membrane</keyword>